<comment type="caution">
    <text evidence="2">The sequence shown here is derived from an EMBL/GenBank/DDBJ whole genome shotgun (WGS) entry which is preliminary data.</text>
</comment>
<proteinExistence type="predicted"/>
<feature type="region of interest" description="Disordered" evidence="1">
    <location>
        <begin position="409"/>
        <end position="485"/>
    </location>
</feature>
<feature type="region of interest" description="Disordered" evidence="1">
    <location>
        <begin position="705"/>
        <end position="740"/>
    </location>
</feature>
<feature type="compositionally biased region" description="Basic and acidic residues" evidence="1">
    <location>
        <begin position="712"/>
        <end position="726"/>
    </location>
</feature>
<name>A0A8H3IHG5_9LECA</name>
<dbReference type="OrthoDB" id="5348779at2759"/>
<accession>A0A8H3IHG5</accession>
<dbReference type="Proteomes" id="UP000664521">
    <property type="component" value="Unassembled WGS sequence"/>
</dbReference>
<protein>
    <submittedName>
        <fullName evidence="2">Uncharacterized protein</fullName>
    </submittedName>
</protein>
<keyword evidence="3" id="KW-1185">Reference proteome</keyword>
<organism evidence="2 3">
    <name type="scientific">Heterodermia speciosa</name>
    <dbReference type="NCBI Taxonomy" id="116794"/>
    <lineage>
        <taxon>Eukaryota</taxon>
        <taxon>Fungi</taxon>
        <taxon>Dikarya</taxon>
        <taxon>Ascomycota</taxon>
        <taxon>Pezizomycotina</taxon>
        <taxon>Lecanoromycetes</taxon>
        <taxon>OSLEUM clade</taxon>
        <taxon>Lecanoromycetidae</taxon>
        <taxon>Caliciales</taxon>
        <taxon>Physciaceae</taxon>
        <taxon>Heterodermia</taxon>
    </lineage>
</organism>
<feature type="compositionally biased region" description="Basic residues" evidence="1">
    <location>
        <begin position="470"/>
        <end position="485"/>
    </location>
</feature>
<evidence type="ECO:0000313" key="2">
    <source>
        <dbReference type="EMBL" id="CAF9920980.1"/>
    </source>
</evidence>
<evidence type="ECO:0000313" key="3">
    <source>
        <dbReference type="Proteomes" id="UP000664521"/>
    </source>
</evidence>
<dbReference type="AlphaFoldDB" id="A0A8H3IHG5"/>
<feature type="region of interest" description="Disordered" evidence="1">
    <location>
        <begin position="136"/>
        <end position="161"/>
    </location>
</feature>
<evidence type="ECO:0000256" key="1">
    <source>
        <dbReference type="SAM" id="MobiDB-lite"/>
    </source>
</evidence>
<gene>
    <name evidence="2" type="ORF">HETSPECPRED_004398</name>
</gene>
<dbReference type="EMBL" id="CAJPDS010000027">
    <property type="protein sequence ID" value="CAF9920980.1"/>
    <property type="molecule type" value="Genomic_DNA"/>
</dbReference>
<feature type="region of interest" description="Disordered" evidence="1">
    <location>
        <begin position="347"/>
        <end position="368"/>
    </location>
</feature>
<sequence length="740" mass="82886">MSSLPASHGSVVRSSDHFSQPTYLGGKYTDDSSFQFTTGDSAVLLPTSQTYPRQDAAQLGVSEGASDHDSTESFRAWDSFMSTQRGAASQCPATAGVLQPPRRRLQQERTPLPDGTLGNARDAPLINHSAVADCRRSVGDPIPGPRVFRPDGTTEISGRGPASITRYFSEPSVLGHTTSPNHQKVDDFFDLSGDTYSNQQQPPDFQKVLDYPQQFYNQWPFNRQQPLDNQQPPDYQKLLGTQQPIYGPDIPKFGEQSHMAAIKAIAPGDGFVPDSLEDQLPALTPSTIRSPQISQPAEDLRTINQFNVEGLNEPSLYVTGWKPPYGDQNFSHEPGFQPDFTLSEAVNRKKRSRGELTPPDEVGFENPFPEFEDDPYTGLDIHVSNLIEKDPPMKQLDTDMGPLITKSKRARAVSWDSDDVDGRSRSKKLRLGNGDPSTVGNASPELQDIGYGDIAYATMPPASSNPKVNSRPKRSHRAAKKRICRSVKQRNHGDLVIQADETYMFREFGSDVWEPTAYHEDLRGEMIDAMLSYGEYAVSPTAGPQPNDQTSFEPTQAEWRFRGHQGWHASQDMLMYRFERQDHRDPDYEPGPMRFNGYVILNKNSEVITGWKNLPLTISSSIEGGRIENIQRIDSRIAIEDFQDRMPSMVSGKPVQGRSAFTNRTMRYRLENGLASWHPRDGSLVIKNIMLRHLTADQLQHNTTKGYNGLTEAERTEIRDNNEHSGRYRSRAGKNALPRQ</sequence>
<feature type="region of interest" description="Disordered" evidence="1">
    <location>
        <begin position="1"/>
        <end position="24"/>
    </location>
</feature>
<reference evidence="2" key="1">
    <citation type="submission" date="2021-03" db="EMBL/GenBank/DDBJ databases">
        <authorList>
            <person name="Tagirdzhanova G."/>
        </authorList>
    </citation>
    <scope>NUCLEOTIDE SEQUENCE</scope>
</reference>